<name>A0ACC1XW82_MELAZ</name>
<keyword evidence="1" id="KW-0645">Protease</keyword>
<proteinExistence type="predicted"/>
<organism evidence="1 2">
    <name type="scientific">Melia azedarach</name>
    <name type="common">Chinaberry tree</name>
    <dbReference type="NCBI Taxonomy" id="155640"/>
    <lineage>
        <taxon>Eukaryota</taxon>
        <taxon>Viridiplantae</taxon>
        <taxon>Streptophyta</taxon>
        <taxon>Embryophyta</taxon>
        <taxon>Tracheophyta</taxon>
        <taxon>Spermatophyta</taxon>
        <taxon>Magnoliopsida</taxon>
        <taxon>eudicotyledons</taxon>
        <taxon>Gunneridae</taxon>
        <taxon>Pentapetalae</taxon>
        <taxon>rosids</taxon>
        <taxon>malvids</taxon>
        <taxon>Sapindales</taxon>
        <taxon>Meliaceae</taxon>
        <taxon>Melia</taxon>
    </lineage>
</organism>
<keyword evidence="2" id="KW-1185">Reference proteome</keyword>
<dbReference type="EMBL" id="CM051400">
    <property type="protein sequence ID" value="KAJ4714979.1"/>
    <property type="molecule type" value="Genomic_DNA"/>
</dbReference>
<sequence>MRHLVTAILRHNINRSLIHIRHYRASKSPKPPAPPSPPKPPKKPQSFTFHDHTWEDPYSWMSSLNDKVAMRHMDMYMEQEEKYTEAVMLDTERLQSKLQSEMASRLAFDLSTPPLRWGPWLYYRRIEEGKQYPVLCRRLASINEEFISHKSPAAGFDFTSGKKIEQKLLDYNQEAERFGGYAYEELSEVSPDHKFLAYTMYDKDNDYFILSVRNLNSGSLCSKPHAARVSNIAWAKDGQALLYVVTDHNKRPYRIYCSIIGSTDEDVLLLEEPDESVYVNIRHTKDFHFVIVNTFSTTSSKVFLINAADPFSGMTLVWECEGLAHCIVEHHQGFLYLFTDAAKEGQAVDYHYLLRSPADASSGSRTWESVFVDDQDLIVEDVDFCKTHMALIVREGRKYRLCSVALPLPTRKGAAQLKELNPHFLPLPKYVCQIAPGPNYDYYSSTMRFTISSPVMPDAVVDYDVSNGKWNIIQQQNMLHERTRILYGTASSASIIGKSSNTRNGDSVDEVKSEDDDLWNDLSEFYACEEYDVSSHDGTLVPLTIVYSHKYKIENQNPGLLHGHGAYGELLDKRWCNELKSLLDRGWVIAFADVRGGGGGGKKWHHDGRCTKKQNSIKDFISCAKFLIEKEIVQENKLAGWGYSAGGLLVAAAINCCPNLFRAAVLEVPFLDATNTLLHPVLPLIAADYEEFGYPGDIDDFHAIRNYSPYDNIQKDALYPAVLVTSSFNTRFGVWEAAKWVARVREAAIYNPKHPILLNLTTDIVEENRYLRCKESALETAFLIKMMES</sequence>
<keyword evidence="1" id="KW-0378">Hydrolase</keyword>
<dbReference type="Proteomes" id="UP001164539">
    <property type="component" value="Chromosome 7"/>
</dbReference>
<evidence type="ECO:0000313" key="1">
    <source>
        <dbReference type="EMBL" id="KAJ4714979.1"/>
    </source>
</evidence>
<gene>
    <name evidence="1" type="ORF">OWV82_013386</name>
</gene>
<protein>
    <submittedName>
        <fullName evidence="1">Protease 2</fullName>
    </submittedName>
</protein>
<comment type="caution">
    <text evidence="1">The sequence shown here is derived from an EMBL/GenBank/DDBJ whole genome shotgun (WGS) entry which is preliminary data.</text>
</comment>
<accession>A0ACC1XW82</accession>
<reference evidence="1 2" key="1">
    <citation type="journal article" date="2023" name="Science">
        <title>Complex scaffold remodeling in plant triterpene biosynthesis.</title>
        <authorList>
            <person name="De La Pena R."/>
            <person name="Hodgson H."/>
            <person name="Liu J.C."/>
            <person name="Stephenson M.J."/>
            <person name="Martin A.C."/>
            <person name="Owen C."/>
            <person name="Harkess A."/>
            <person name="Leebens-Mack J."/>
            <person name="Jimenez L.E."/>
            <person name="Osbourn A."/>
            <person name="Sattely E.S."/>
        </authorList>
    </citation>
    <scope>NUCLEOTIDE SEQUENCE [LARGE SCALE GENOMIC DNA]</scope>
    <source>
        <strain evidence="2">cv. JPN11</strain>
        <tissue evidence="1">Leaf</tissue>
    </source>
</reference>
<evidence type="ECO:0000313" key="2">
    <source>
        <dbReference type="Proteomes" id="UP001164539"/>
    </source>
</evidence>